<dbReference type="AlphaFoldDB" id="A0A0A9XPG2"/>
<gene>
    <name evidence="1" type="primary">murA_7</name>
    <name evidence="1" type="ORF">CM83_104651</name>
</gene>
<reference evidence="1" key="2">
    <citation type="submission" date="2014-07" db="EMBL/GenBank/DDBJ databases">
        <authorList>
            <person name="Hull J."/>
        </authorList>
    </citation>
    <scope>NUCLEOTIDE SEQUENCE</scope>
</reference>
<feature type="non-terminal residue" evidence="1">
    <location>
        <position position="144"/>
    </location>
</feature>
<protein>
    <submittedName>
        <fullName evidence="1">UDP-N-acetylglucosamine 1-carboxyvinyltransferase</fullName>
    </submittedName>
</protein>
<feature type="non-terminal residue" evidence="1">
    <location>
        <position position="1"/>
    </location>
</feature>
<organism evidence="1">
    <name type="scientific">Lygus hesperus</name>
    <name type="common">Western plant bug</name>
    <dbReference type="NCBI Taxonomy" id="30085"/>
    <lineage>
        <taxon>Eukaryota</taxon>
        <taxon>Metazoa</taxon>
        <taxon>Ecdysozoa</taxon>
        <taxon>Arthropoda</taxon>
        <taxon>Hexapoda</taxon>
        <taxon>Insecta</taxon>
        <taxon>Pterygota</taxon>
        <taxon>Neoptera</taxon>
        <taxon>Paraneoptera</taxon>
        <taxon>Hemiptera</taxon>
        <taxon>Heteroptera</taxon>
        <taxon>Panheteroptera</taxon>
        <taxon>Cimicomorpha</taxon>
        <taxon>Miridae</taxon>
        <taxon>Mirini</taxon>
        <taxon>Lygus</taxon>
    </lineage>
</organism>
<accession>A0A0A9XPG2</accession>
<keyword evidence="1" id="KW-0808">Transferase</keyword>
<proteinExistence type="predicted"/>
<sequence length="144" mass="15750">SFIIYTPSSSNYEFKRSSVAGLVFCTSCRMHHPPVLQILGIGPSLHSNIYCVPVSSAPSPSLPHTLSTHRTAQPTTVSNSPDRFPLSNTRLHVCSVRCASSSTICPESCYSWQSVWVCVVVAGGSAVPMYPRSCDWKASYYCDR</sequence>
<evidence type="ECO:0000313" key="1">
    <source>
        <dbReference type="EMBL" id="JAG18995.1"/>
    </source>
</evidence>
<dbReference type="GO" id="GO:0016740">
    <property type="term" value="F:transferase activity"/>
    <property type="evidence" value="ECO:0007669"/>
    <property type="project" value="UniProtKB-KW"/>
</dbReference>
<dbReference type="EMBL" id="GBHO01024609">
    <property type="protein sequence ID" value="JAG18995.1"/>
    <property type="molecule type" value="Transcribed_RNA"/>
</dbReference>
<name>A0A0A9XPG2_LYGHE</name>
<reference evidence="1" key="1">
    <citation type="journal article" date="2014" name="PLoS ONE">
        <title>Transcriptome-Based Identification of ABC Transporters in the Western Tarnished Plant Bug Lygus hesperus.</title>
        <authorList>
            <person name="Hull J.J."/>
            <person name="Chaney K."/>
            <person name="Geib S.M."/>
            <person name="Fabrick J.A."/>
            <person name="Brent C.S."/>
            <person name="Walsh D."/>
            <person name="Lavine L.C."/>
        </authorList>
    </citation>
    <scope>NUCLEOTIDE SEQUENCE</scope>
</reference>